<comment type="subcellular location">
    <subcellularLocation>
        <location evidence="4">Cytoplasm</location>
    </subcellularLocation>
</comment>
<keyword evidence="1 4" id="KW-0963">Cytoplasm</keyword>
<dbReference type="GO" id="GO:0005829">
    <property type="term" value="C:cytosol"/>
    <property type="evidence" value="ECO:0007669"/>
    <property type="project" value="TreeGrafter"/>
</dbReference>
<dbReference type="Gene3D" id="2.60.40.4380">
    <property type="entry name" value="Translational regulator CsrA"/>
    <property type="match status" value="1"/>
</dbReference>
<evidence type="ECO:0000313" key="6">
    <source>
        <dbReference type="EMBL" id="QDT11499.1"/>
    </source>
</evidence>
<dbReference type="RefSeq" id="WP_145419320.1">
    <property type="nucleotide sequence ID" value="NZ_CP036526.1"/>
</dbReference>
<evidence type="ECO:0000256" key="2">
    <source>
        <dbReference type="ARBA" id="ARBA00022845"/>
    </source>
</evidence>
<feature type="compositionally biased region" description="Basic residues" evidence="5">
    <location>
        <begin position="81"/>
        <end position="92"/>
    </location>
</feature>
<dbReference type="EMBL" id="CP036526">
    <property type="protein sequence ID" value="QDT11499.1"/>
    <property type="molecule type" value="Genomic_DNA"/>
</dbReference>
<keyword evidence="7" id="KW-1185">Reference proteome</keyword>
<dbReference type="InterPro" id="IPR036107">
    <property type="entry name" value="CsrA_sf"/>
</dbReference>
<proteinExistence type="inferred from homology"/>
<feature type="region of interest" description="Disordered" evidence="5">
    <location>
        <begin position="67"/>
        <end position="105"/>
    </location>
</feature>
<dbReference type="GO" id="GO:0044781">
    <property type="term" value="P:bacterial-type flagellum organization"/>
    <property type="evidence" value="ECO:0007669"/>
    <property type="project" value="UniProtKB-KW"/>
</dbReference>
<comment type="subunit">
    <text evidence="4">Homodimer; the beta-strands of each monomer intercalate to form a hydrophobic core, while the alpha-helices form wings that extend away from the core.</text>
</comment>
<dbReference type="GO" id="GO:0006109">
    <property type="term" value="P:regulation of carbohydrate metabolic process"/>
    <property type="evidence" value="ECO:0007669"/>
    <property type="project" value="InterPro"/>
</dbReference>
<protein>
    <recommendedName>
        <fullName evidence="4">Translational regulator CsrA</fullName>
    </recommendedName>
</protein>
<comment type="function">
    <text evidence="4">A translational regulator that binds mRNA to regulate translation initiation and/or mRNA stability. Usually binds in the 5'-UTR at or near the Shine-Dalgarno sequence preventing ribosome-binding, thus repressing translation. Its main target seems to be the major flagellin gene, while its function is anatagonized by FliW.</text>
</comment>
<accession>A0A517NWK7</accession>
<evidence type="ECO:0000256" key="4">
    <source>
        <dbReference type="HAMAP-Rule" id="MF_00167"/>
    </source>
</evidence>
<name>A0A517NWK7_9BACT</name>
<dbReference type="PANTHER" id="PTHR34984:SF1">
    <property type="entry name" value="CARBON STORAGE REGULATOR"/>
    <property type="match status" value="1"/>
</dbReference>
<dbReference type="AlphaFoldDB" id="A0A517NWK7"/>
<evidence type="ECO:0000256" key="5">
    <source>
        <dbReference type="SAM" id="MobiDB-lite"/>
    </source>
</evidence>
<dbReference type="InterPro" id="IPR003751">
    <property type="entry name" value="CsrA"/>
</dbReference>
<keyword evidence="4" id="KW-1005">Bacterial flagellum biogenesis</keyword>
<organism evidence="6 7">
    <name type="scientific">Stieleria marina</name>
    <dbReference type="NCBI Taxonomy" id="1930275"/>
    <lineage>
        <taxon>Bacteria</taxon>
        <taxon>Pseudomonadati</taxon>
        <taxon>Planctomycetota</taxon>
        <taxon>Planctomycetia</taxon>
        <taxon>Pirellulales</taxon>
        <taxon>Pirellulaceae</taxon>
        <taxon>Stieleria</taxon>
    </lineage>
</organism>
<evidence type="ECO:0000313" key="7">
    <source>
        <dbReference type="Proteomes" id="UP000319817"/>
    </source>
</evidence>
<reference evidence="6 7" key="1">
    <citation type="submission" date="2019-02" db="EMBL/GenBank/DDBJ databases">
        <title>Deep-cultivation of Planctomycetes and their phenomic and genomic characterization uncovers novel biology.</title>
        <authorList>
            <person name="Wiegand S."/>
            <person name="Jogler M."/>
            <person name="Boedeker C."/>
            <person name="Pinto D."/>
            <person name="Vollmers J."/>
            <person name="Rivas-Marin E."/>
            <person name="Kohn T."/>
            <person name="Peeters S.H."/>
            <person name="Heuer A."/>
            <person name="Rast P."/>
            <person name="Oberbeckmann S."/>
            <person name="Bunk B."/>
            <person name="Jeske O."/>
            <person name="Meyerdierks A."/>
            <person name="Storesund J.E."/>
            <person name="Kallscheuer N."/>
            <person name="Luecker S."/>
            <person name="Lage O.M."/>
            <person name="Pohl T."/>
            <person name="Merkel B.J."/>
            <person name="Hornburger P."/>
            <person name="Mueller R.-W."/>
            <person name="Bruemmer F."/>
            <person name="Labrenz M."/>
            <person name="Spormann A.M."/>
            <person name="Op den Camp H."/>
            <person name="Overmann J."/>
            <person name="Amann R."/>
            <person name="Jetten M.S.M."/>
            <person name="Mascher T."/>
            <person name="Medema M.H."/>
            <person name="Devos D.P."/>
            <person name="Kaster A.-K."/>
            <person name="Ovreas L."/>
            <person name="Rohde M."/>
            <person name="Galperin M.Y."/>
            <person name="Jogler C."/>
        </authorList>
    </citation>
    <scope>NUCLEOTIDE SEQUENCE [LARGE SCALE GENOMIC DNA]</scope>
    <source>
        <strain evidence="6 7">K23_9</strain>
    </source>
</reference>
<keyword evidence="3 4" id="KW-0694">RNA-binding</keyword>
<dbReference type="GO" id="GO:0006402">
    <property type="term" value="P:mRNA catabolic process"/>
    <property type="evidence" value="ECO:0007669"/>
    <property type="project" value="InterPro"/>
</dbReference>
<dbReference type="Proteomes" id="UP000319817">
    <property type="component" value="Chromosome"/>
</dbReference>
<dbReference type="GO" id="GO:0048027">
    <property type="term" value="F:mRNA 5'-UTR binding"/>
    <property type="evidence" value="ECO:0007669"/>
    <property type="project" value="UniProtKB-UniRule"/>
</dbReference>
<dbReference type="OrthoDB" id="289081at2"/>
<comment type="similarity">
    <text evidence="4">Belongs to the CsrA/RsmA family.</text>
</comment>
<dbReference type="SUPFAM" id="SSF117130">
    <property type="entry name" value="CsrA-like"/>
    <property type="match status" value="1"/>
</dbReference>
<dbReference type="PANTHER" id="PTHR34984">
    <property type="entry name" value="CARBON STORAGE REGULATOR"/>
    <property type="match status" value="1"/>
</dbReference>
<evidence type="ECO:0000256" key="1">
    <source>
        <dbReference type="ARBA" id="ARBA00022490"/>
    </source>
</evidence>
<sequence length="141" mass="15361">MLVLTRKLDEQIMIGNDIKVTLIRVRGNTVRIGIEAPKDIRIVRGELEPLAEANDEGEALHEREMAFAHPQLSKPAAKQRPANKRTNSKPKTKTQAPSRMPETVSRIAAEANAEVFVGTVKASGGQAQIKRAPLANFVSAS</sequence>
<evidence type="ECO:0000256" key="3">
    <source>
        <dbReference type="ARBA" id="ARBA00022884"/>
    </source>
</evidence>
<dbReference type="GO" id="GO:0045947">
    <property type="term" value="P:negative regulation of translational initiation"/>
    <property type="evidence" value="ECO:0007669"/>
    <property type="project" value="UniProtKB-UniRule"/>
</dbReference>
<dbReference type="Pfam" id="PF02599">
    <property type="entry name" value="CsrA"/>
    <property type="match status" value="1"/>
</dbReference>
<dbReference type="HAMAP" id="MF_00167">
    <property type="entry name" value="CsrA"/>
    <property type="match status" value="1"/>
</dbReference>
<keyword evidence="2 4" id="KW-0810">Translation regulation</keyword>
<keyword evidence="4" id="KW-0678">Repressor</keyword>
<dbReference type="GO" id="GO:1902208">
    <property type="term" value="P:regulation of bacterial-type flagellum assembly"/>
    <property type="evidence" value="ECO:0007669"/>
    <property type="project" value="UniProtKB-UniRule"/>
</dbReference>
<gene>
    <name evidence="4 6" type="primary">csrA</name>
    <name evidence="6" type="ORF">K239x_34970</name>
</gene>